<evidence type="ECO:0000313" key="2">
    <source>
        <dbReference type="Proteomes" id="UP000005239"/>
    </source>
</evidence>
<accession>A0A8R1U6D7</accession>
<proteinExistence type="predicted"/>
<evidence type="ECO:0000313" key="1">
    <source>
        <dbReference type="EnsemblMetazoa" id="PPA04846.1"/>
    </source>
</evidence>
<protein>
    <submittedName>
        <fullName evidence="1">Uncharacterized protein</fullName>
    </submittedName>
</protein>
<dbReference type="EnsemblMetazoa" id="PPA04846.1">
    <property type="protein sequence ID" value="PPA04846.1"/>
    <property type="gene ID" value="WBGene00094400"/>
</dbReference>
<reference evidence="1" key="2">
    <citation type="submission" date="2022-06" db="UniProtKB">
        <authorList>
            <consortium name="EnsemblMetazoa"/>
        </authorList>
    </citation>
    <scope>IDENTIFICATION</scope>
    <source>
        <strain evidence="1">PS312</strain>
    </source>
</reference>
<gene>
    <name evidence="1" type="primary">WBGene00094400</name>
</gene>
<dbReference type="AlphaFoldDB" id="A0A2A6CEX4"/>
<dbReference type="Proteomes" id="UP000005239">
    <property type="component" value="Unassembled WGS sequence"/>
</dbReference>
<reference evidence="2" key="1">
    <citation type="journal article" date="2008" name="Nat. Genet.">
        <title>The Pristionchus pacificus genome provides a unique perspective on nematode lifestyle and parasitism.</title>
        <authorList>
            <person name="Dieterich C."/>
            <person name="Clifton S.W."/>
            <person name="Schuster L.N."/>
            <person name="Chinwalla A."/>
            <person name="Delehaunty K."/>
            <person name="Dinkelacker I."/>
            <person name="Fulton L."/>
            <person name="Fulton R."/>
            <person name="Godfrey J."/>
            <person name="Minx P."/>
            <person name="Mitreva M."/>
            <person name="Roeseler W."/>
            <person name="Tian H."/>
            <person name="Witte H."/>
            <person name="Yang S.P."/>
            <person name="Wilson R.K."/>
            <person name="Sommer R.J."/>
        </authorList>
    </citation>
    <scope>NUCLEOTIDE SEQUENCE [LARGE SCALE GENOMIC DNA]</scope>
    <source>
        <strain evidence="2">PS312</strain>
    </source>
</reference>
<organism evidence="1 2">
    <name type="scientific">Pristionchus pacificus</name>
    <name type="common">Parasitic nematode worm</name>
    <dbReference type="NCBI Taxonomy" id="54126"/>
    <lineage>
        <taxon>Eukaryota</taxon>
        <taxon>Metazoa</taxon>
        <taxon>Ecdysozoa</taxon>
        <taxon>Nematoda</taxon>
        <taxon>Chromadorea</taxon>
        <taxon>Rhabditida</taxon>
        <taxon>Rhabditina</taxon>
        <taxon>Diplogasteromorpha</taxon>
        <taxon>Diplogasteroidea</taxon>
        <taxon>Neodiplogasteridae</taxon>
        <taxon>Pristionchus</taxon>
    </lineage>
</organism>
<name>A0A2A6CEX4_PRIPA</name>
<sequence length="160" mass="18119">MAASVVDFGIKLYQADPEARLKQALGKILKSSYFNNSGEVWEQAVQVKTLLADNAKKFKSKNDVWPELVRRLVEDAIDKHVNADRHYKADKIQTVLDDLYTTQAVIGHAEAWMMLLHKEMKVIAALYGCGMVHVAWTGNLERPPGWWLRGPSYHVIVGFP</sequence>
<accession>A0A2A6CEX4</accession>
<keyword evidence="2" id="KW-1185">Reference proteome</keyword>